<reference evidence="2 3" key="1">
    <citation type="journal article" date="2021" name="Plant Biotechnol. J.">
        <title>Multi-omics assisted identification of the key and species-specific regulatory components of drought-tolerant mechanisms in Gossypium stocksii.</title>
        <authorList>
            <person name="Yu D."/>
            <person name="Ke L."/>
            <person name="Zhang D."/>
            <person name="Wu Y."/>
            <person name="Sun Y."/>
            <person name="Mei J."/>
            <person name="Sun J."/>
            <person name="Sun Y."/>
        </authorList>
    </citation>
    <scope>NUCLEOTIDE SEQUENCE [LARGE SCALE GENOMIC DNA]</scope>
    <source>
        <strain evidence="3">cv. E1</strain>
        <tissue evidence="2">Leaf</tissue>
    </source>
</reference>
<comment type="caution">
    <text evidence="2">The sequence shown here is derived from an EMBL/GenBank/DDBJ whole genome shotgun (WGS) entry which is preliminary data.</text>
</comment>
<dbReference type="InterPro" id="IPR044824">
    <property type="entry name" value="MAIN-like"/>
</dbReference>
<dbReference type="EMBL" id="JAIQCV010000013">
    <property type="protein sequence ID" value="KAH1032310.1"/>
    <property type="molecule type" value="Genomic_DNA"/>
</dbReference>
<gene>
    <name evidence="2" type="ORF">J1N35_044484</name>
</gene>
<evidence type="ECO:0000259" key="1">
    <source>
        <dbReference type="Pfam" id="PF10536"/>
    </source>
</evidence>
<dbReference type="InterPro" id="IPR019557">
    <property type="entry name" value="AminoTfrase-like_pln_mobile"/>
</dbReference>
<dbReference type="PANTHER" id="PTHR46033:SF8">
    <property type="entry name" value="PROTEIN MAINTENANCE OF MERISTEMS-LIKE"/>
    <property type="match status" value="1"/>
</dbReference>
<dbReference type="Proteomes" id="UP000828251">
    <property type="component" value="Unassembled WGS sequence"/>
</dbReference>
<sequence>MTSSLIRFDGNHISAAQSVMKNGDPRHTFHLPCGECTITLKDVVLQLNLLEDKPIVMEAVVVLDKEDLCETFLGNVSKKFQGGRLCRVMEPDKISISGCLLVLQPWAWRQIPFLHPKVNDPYTFALVTRWNHTSSYIRLPEQLEDIRLLSDQCSEANFEWMPYADPGIIECVPPEFLAIQSLWDANVPLIVYAIVYMHELDRVSDSSGGGKIFYRTTARHRSTTQA</sequence>
<feature type="domain" description="Aminotransferase-like plant mobile" evidence="1">
    <location>
        <begin position="85"/>
        <end position="204"/>
    </location>
</feature>
<evidence type="ECO:0000313" key="3">
    <source>
        <dbReference type="Proteomes" id="UP000828251"/>
    </source>
</evidence>
<dbReference type="GO" id="GO:0010073">
    <property type="term" value="P:meristem maintenance"/>
    <property type="evidence" value="ECO:0007669"/>
    <property type="project" value="InterPro"/>
</dbReference>
<dbReference type="PANTHER" id="PTHR46033">
    <property type="entry name" value="PROTEIN MAIN-LIKE 2"/>
    <property type="match status" value="1"/>
</dbReference>
<accession>A0A9D3U9G7</accession>
<protein>
    <recommendedName>
        <fullName evidence="1">Aminotransferase-like plant mobile domain-containing protein</fullName>
    </recommendedName>
</protein>
<name>A0A9D3U9G7_9ROSI</name>
<dbReference type="AlphaFoldDB" id="A0A9D3U9G7"/>
<dbReference type="OrthoDB" id="990873at2759"/>
<evidence type="ECO:0000313" key="2">
    <source>
        <dbReference type="EMBL" id="KAH1032310.1"/>
    </source>
</evidence>
<dbReference type="Pfam" id="PF10536">
    <property type="entry name" value="PMD"/>
    <property type="match status" value="1"/>
</dbReference>
<organism evidence="2 3">
    <name type="scientific">Gossypium stocksii</name>
    <dbReference type="NCBI Taxonomy" id="47602"/>
    <lineage>
        <taxon>Eukaryota</taxon>
        <taxon>Viridiplantae</taxon>
        <taxon>Streptophyta</taxon>
        <taxon>Embryophyta</taxon>
        <taxon>Tracheophyta</taxon>
        <taxon>Spermatophyta</taxon>
        <taxon>Magnoliopsida</taxon>
        <taxon>eudicotyledons</taxon>
        <taxon>Gunneridae</taxon>
        <taxon>Pentapetalae</taxon>
        <taxon>rosids</taxon>
        <taxon>malvids</taxon>
        <taxon>Malvales</taxon>
        <taxon>Malvaceae</taxon>
        <taxon>Malvoideae</taxon>
        <taxon>Gossypium</taxon>
    </lineage>
</organism>
<keyword evidence="3" id="KW-1185">Reference proteome</keyword>
<proteinExistence type="predicted"/>